<dbReference type="PROSITE" id="PS51746">
    <property type="entry name" value="PPM_2"/>
    <property type="match status" value="1"/>
</dbReference>
<proteinExistence type="evidence at transcript level"/>
<dbReference type="GO" id="GO:0046872">
    <property type="term" value="F:metal ion binding"/>
    <property type="evidence" value="ECO:0007669"/>
    <property type="project" value="UniProtKB-KW"/>
</dbReference>
<dbReference type="CDD" id="cd00143">
    <property type="entry name" value="PP2Cc"/>
    <property type="match status" value="1"/>
</dbReference>
<dbReference type="GO" id="GO:0004722">
    <property type="term" value="F:protein serine/threonine phosphatase activity"/>
    <property type="evidence" value="ECO:0007669"/>
    <property type="project" value="InterPro"/>
</dbReference>
<feature type="domain" description="PPM-type phosphatase" evidence="7">
    <location>
        <begin position="105"/>
        <end position="423"/>
    </location>
</feature>
<feature type="coiled-coil region" evidence="5">
    <location>
        <begin position="859"/>
        <end position="893"/>
    </location>
</feature>
<feature type="compositionally biased region" description="Polar residues" evidence="6">
    <location>
        <begin position="720"/>
        <end position="729"/>
    </location>
</feature>
<accession>W8B6R7</accession>
<dbReference type="SUPFAM" id="SSF81606">
    <property type="entry name" value="PP2C-like"/>
    <property type="match status" value="1"/>
</dbReference>
<organism evidence="8">
    <name type="scientific">Ceratitis capitata</name>
    <name type="common">Mediterranean fruit fly</name>
    <name type="synonym">Tephritis capitata</name>
    <dbReference type="NCBI Taxonomy" id="7213"/>
    <lineage>
        <taxon>Eukaryota</taxon>
        <taxon>Metazoa</taxon>
        <taxon>Ecdysozoa</taxon>
        <taxon>Arthropoda</taxon>
        <taxon>Hexapoda</taxon>
        <taxon>Insecta</taxon>
        <taxon>Pterygota</taxon>
        <taxon>Neoptera</taxon>
        <taxon>Endopterygota</taxon>
        <taxon>Diptera</taxon>
        <taxon>Brachycera</taxon>
        <taxon>Muscomorpha</taxon>
        <taxon>Tephritoidea</taxon>
        <taxon>Tephritidae</taxon>
        <taxon>Ceratitis</taxon>
        <taxon>Ceratitis</taxon>
    </lineage>
</organism>
<gene>
    <name evidence="8" type="primary">PPM1D</name>
</gene>
<feature type="region of interest" description="Disordered" evidence="6">
    <location>
        <begin position="720"/>
        <end position="768"/>
    </location>
</feature>
<evidence type="ECO:0000256" key="4">
    <source>
        <dbReference type="RuleBase" id="RU003465"/>
    </source>
</evidence>
<reference evidence="8" key="2">
    <citation type="journal article" date="2014" name="BMC Genomics">
        <title>A genomic perspective to assessing quality of mass-reared SIT flies used in Mediterranean fruit fly (Ceratitis capitata) eradication in California.</title>
        <authorList>
            <person name="Calla B."/>
            <person name="Hall B."/>
            <person name="Hou S."/>
            <person name="Geib S.M."/>
        </authorList>
    </citation>
    <scope>NUCLEOTIDE SEQUENCE</scope>
</reference>
<evidence type="ECO:0000256" key="1">
    <source>
        <dbReference type="ARBA" id="ARBA00022723"/>
    </source>
</evidence>
<keyword evidence="3 4" id="KW-0904">Protein phosphatase</keyword>
<dbReference type="Gene3D" id="3.60.40.10">
    <property type="entry name" value="PPM-type phosphatase domain"/>
    <property type="match status" value="1"/>
</dbReference>
<feature type="compositionally biased region" description="Basic and acidic residues" evidence="6">
    <location>
        <begin position="730"/>
        <end position="740"/>
    </location>
</feature>
<feature type="region of interest" description="Disordered" evidence="6">
    <location>
        <begin position="966"/>
        <end position="985"/>
    </location>
</feature>
<name>W8B6R7_CERCA</name>
<comment type="similarity">
    <text evidence="4">Belongs to the PP2C family.</text>
</comment>
<protein>
    <submittedName>
        <fullName evidence="8">Protein phosphatase 1D</fullName>
    </submittedName>
</protein>
<dbReference type="OrthoDB" id="10025511at2759"/>
<dbReference type="InterPro" id="IPR015655">
    <property type="entry name" value="PP2C"/>
</dbReference>
<keyword evidence="1" id="KW-0479">Metal-binding</keyword>
<evidence type="ECO:0000256" key="6">
    <source>
        <dbReference type="SAM" id="MobiDB-lite"/>
    </source>
</evidence>
<dbReference type="Pfam" id="PF00481">
    <property type="entry name" value="PP2C"/>
    <property type="match status" value="1"/>
</dbReference>
<feature type="region of interest" description="Disordered" evidence="6">
    <location>
        <begin position="1426"/>
        <end position="1461"/>
    </location>
</feature>
<sequence>MLQHELQRPITHGKSLHQQSLPNYKLVTNNLNKVKSTSTISNGARTTIFDSSNTEQQRMLQPTNTTVQSSKNDTMTSIASTPVTPPTQNVGGGITQPSTLGVNLRVTGQCSQGGRKYMEDYFSVAYQQSENAKDLEYAFIGIYDGHGGAEAATFAKENLMMQIINQKSFWSDSDHDVLRAIREGYIATHYAMWRDQENWPKTANGLLSTAGTTATIAFIRREKIYIGHVGDSGIALGYQNEGETFWRARQLTIDHKPESPEERARIQRSGGKVVVKSGVPRVVWNRPRNAGHKGPIRCNTPVDEVPFLAVARSLGDLWSYNSKRNVFVVSPDPDVQVIKINPKTFRCLIFGTDGLWNVVTPQEAVDTVYERECLNERLKAYSSAERSNSDWTNPSRGLVERALKTWAAKKMRADNTSVVTAILHPTAPCEATKPPYIEPNTHTLNGLPKDTCGLEYTEVCAEMAPAADNYGLSYEEIAEKHTMPEAFRDFDYYLDQEAINAALQSQHEENCVGKYCNEELSYWNNWSWEERLSDCAGDYNHQHTTSLTANSDVSICSKAIMSQTTTNKRNNEHSLLTGDGEDNALDSVHASSLSDDAQSGSGMLNYSNYNGDTSVNHTASSDVSNELGNAGFMTFAESYNSFLNEQMSHDSTNSSNSNSNCQIISGTSEILHEQQLYQQQCMSEEDGYSLTKLETRREQQRCTSGVQTFKIFQALETNNSTNYVPQHQQQNDDRRKRAEEQTSQQKKQQGQIKQVQSVSTPQQANNTTRLTVEEARELEAALTWESACAPLSTTINPYLDYAAEQQPPLELNSLLQQEREEEQQVAYERLEMQRKLALVDTTKMQAAEATELPKAIFAAEECTTAVEALDETVEMLEEEYIDEESESAQALQLADTSTATDEDTSVQINEISSSMCEQRECDSNSNVNSDVIYATTATQTPQVIEKIEKIEILQQRIPRKLERVASQQTQTQTLRHARRKSQGAISITASASTPTTAVLSRQAAAATMISSKSDKPKVAAYEFTTRLPKACPARTSLKRAQAQYPNIPNENVRANETASVHALSKRRRYNGYKDYLLSAVSSTCTNNNKVDTDQDQAKSSSNTNTNNNASGSNYRNRRCSTTTAAAGMPTVSCAAIALEKRQLRSNSGLIDYAKRTLRTRNSLTKELKAKASLTSTMRRVTTQFLHDTAVSLMSSNAALAQQRSNTNSCSALNRSGSSVNHNNSNNNICSNGGTNLNATRRSRAEKLLTTNADNLEAAFSHVINLRSRKVAHFAAAAAAAVTGNHTQSTRRSKGTLGNSPLLSAASTTVLRRDRHNLRSLSTRNASSAGLTTVNGQRDYAYNKAATRSSLHATGLCAYSLPTNSASSSSASTTKLLNAAVSVSAATRPRAHAVLISKQSVGVLGGGGGVGGASSGMVVRGANASTSTSYGKRTTASRNGSGASATIMLTRSSGRNGRRLNR</sequence>
<evidence type="ECO:0000256" key="3">
    <source>
        <dbReference type="ARBA" id="ARBA00022912"/>
    </source>
</evidence>
<feature type="compositionally biased region" description="Low complexity" evidence="6">
    <location>
        <begin position="741"/>
        <end position="759"/>
    </location>
</feature>
<feature type="compositionally biased region" description="Low complexity" evidence="6">
    <location>
        <begin position="1099"/>
        <end position="1114"/>
    </location>
</feature>
<dbReference type="EMBL" id="GAMC01009655">
    <property type="protein sequence ID" value="JAB96900.1"/>
    <property type="molecule type" value="mRNA"/>
</dbReference>
<dbReference type="PROSITE" id="PS01032">
    <property type="entry name" value="PPM_1"/>
    <property type="match status" value="1"/>
</dbReference>
<feature type="region of interest" description="Disordered" evidence="6">
    <location>
        <begin position="1086"/>
        <end position="1116"/>
    </location>
</feature>
<feature type="compositionally biased region" description="Polar residues" evidence="6">
    <location>
        <begin position="589"/>
        <end position="599"/>
    </location>
</feature>
<dbReference type="InterPro" id="IPR001932">
    <property type="entry name" value="PPM-type_phosphatase-like_dom"/>
</dbReference>
<dbReference type="InterPro" id="IPR036457">
    <property type="entry name" value="PPM-type-like_dom_sf"/>
</dbReference>
<reference evidence="8" key="1">
    <citation type="submission" date="2013-07" db="EMBL/GenBank/DDBJ databases">
        <authorList>
            <person name="Geib S."/>
        </authorList>
    </citation>
    <scope>NUCLEOTIDE SEQUENCE</scope>
</reference>
<dbReference type="FunFam" id="3.60.40.10:FF:000060">
    <property type="entry name" value="Protein phosphatase 2c"/>
    <property type="match status" value="1"/>
</dbReference>
<feature type="compositionally biased region" description="Polar residues" evidence="6">
    <location>
        <begin position="1426"/>
        <end position="1443"/>
    </location>
</feature>
<dbReference type="SMART" id="SM00332">
    <property type="entry name" value="PP2Cc"/>
    <property type="match status" value="1"/>
</dbReference>
<keyword evidence="5" id="KW-0175">Coiled coil</keyword>
<evidence type="ECO:0000256" key="2">
    <source>
        <dbReference type="ARBA" id="ARBA00022801"/>
    </source>
</evidence>
<dbReference type="InterPro" id="IPR000222">
    <property type="entry name" value="PP2C_BS"/>
</dbReference>
<dbReference type="PANTHER" id="PTHR47992">
    <property type="entry name" value="PROTEIN PHOSPHATASE"/>
    <property type="match status" value="1"/>
</dbReference>
<evidence type="ECO:0000259" key="7">
    <source>
        <dbReference type="PROSITE" id="PS51746"/>
    </source>
</evidence>
<keyword evidence="2 4" id="KW-0378">Hydrolase</keyword>
<evidence type="ECO:0000256" key="5">
    <source>
        <dbReference type="SAM" id="Coils"/>
    </source>
</evidence>
<evidence type="ECO:0000313" key="8">
    <source>
        <dbReference type="EMBL" id="JAB96900.1"/>
    </source>
</evidence>
<feature type="region of interest" description="Disordered" evidence="6">
    <location>
        <begin position="567"/>
        <end position="599"/>
    </location>
</feature>